<dbReference type="InterPro" id="IPR011598">
    <property type="entry name" value="bHLH_dom"/>
</dbReference>
<dbReference type="GO" id="GO:0061564">
    <property type="term" value="P:axon development"/>
    <property type="evidence" value="ECO:0007669"/>
    <property type="project" value="TreeGrafter"/>
</dbReference>
<evidence type="ECO:0000256" key="8">
    <source>
        <dbReference type="SAM" id="MobiDB-lite"/>
    </source>
</evidence>
<dbReference type="GO" id="GO:0046982">
    <property type="term" value="F:protein heterodimerization activity"/>
    <property type="evidence" value="ECO:0007669"/>
    <property type="project" value="UniProtKB-ARBA"/>
</dbReference>
<feature type="domain" description="BHLH" evidence="9">
    <location>
        <begin position="140"/>
        <end position="192"/>
    </location>
</feature>
<dbReference type="GO" id="GO:0070888">
    <property type="term" value="F:E-box binding"/>
    <property type="evidence" value="ECO:0007669"/>
    <property type="project" value="TreeGrafter"/>
</dbReference>
<organism evidence="10 11">
    <name type="scientific">Anopheles farauti</name>
    <dbReference type="NCBI Taxonomy" id="69004"/>
    <lineage>
        <taxon>Eukaryota</taxon>
        <taxon>Metazoa</taxon>
        <taxon>Ecdysozoa</taxon>
        <taxon>Arthropoda</taxon>
        <taxon>Hexapoda</taxon>
        <taxon>Insecta</taxon>
        <taxon>Pterygota</taxon>
        <taxon>Neoptera</taxon>
        <taxon>Endopterygota</taxon>
        <taxon>Diptera</taxon>
        <taxon>Nematocera</taxon>
        <taxon>Culicoidea</taxon>
        <taxon>Culicidae</taxon>
        <taxon>Anophelinae</taxon>
        <taxon>Anopheles</taxon>
    </lineage>
</organism>
<feature type="compositionally biased region" description="Low complexity" evidence="8">
    <location>
        <begin position="100"/>
        <end position="118"/>
    </location>
</feature>
<keyword evidence="11" id="KW-1185">Reference proteome</keyword>
<dbReference type="GO" id="GO:0016360">
    <property type="term" value="P:sensory organ precursor cell fate determination"/>
    <property type="evidence" value="ECO:0007669"/>
    <property type="project" value="UniProtKB-ARBA"/>
</dbReference>
<keyword evidence="4" id="KW-0524">Neurogenesis</keyword>
<evidence type="ECO:0000313" key="11">
    <source>
        <dbReference type="Proteomes" id="UP000075886"/>
    </source>
</evidence>
<dbReference type="SMART" id="SM00353">
    <property type="entry name" value="HLH"/>
    <property type="match status" value="1"/>
</dbReference>
<evidence type="ECO:0000256" key="5">
    <source>
        <dbReference type="ARBA" id="ARBA00023015"/>
    </source>
</evidence>
<reference evidence="10" key="2">
    <citation type="submission" date="2020-05" db="UniProtKB">
        <authorList>
            <consortium name="EnsemblMetazoa"/>
        </authorList>
    </citation>
    <scope>IDENTIFICATION</scope>
    <source>
        <strain evidence="10">FAR1</strain>
    </source>
</reference>
<protein>
    <recommendedName>
        <fullName evidence="9">BHLH domain-containing protein</fullName>
    </recommendedName>
</protein>
<dbReference type="PANTHER" id="PTHR19290">
    <property type="entry name" value="BASIC HELIX-LOOP-HELIX PROTEIN NEUROGENIN-RELATED"/>
    <property type="match status" value="1"/>
</dbReference>
<feature type="compositionally biased region" description="Polar residues" evidence="8">
    <location>
        <begin position="56"/>
        <end position="70"/>
    </location>
</feature>
<dbReference type="EnsemblMetazoa" id="AFAF010786-RA">
    <property type="protein sequence ID" value="AFAF010786-PA"/>
    <property type="gene ID" value="AFAF010786"/>
</dbReference>
<dbReference type="FunFam" id="4.10.280.10:FF:000025">
    <property type="entry name" value="protein atonal homolog 7"/>
    <property type="match status" value="1"/>
</dbReference>
<reference evidence="11" key="1">
    <citation type="submission" date="2014-01" db="EMBL/GenBank/DDBJ databases">
        <title>The Genome Sequence of Anopheles farauti FAR1 (V2).</title>
        <authorList>
            <consortium name="The Broad Institute Genomics Platform"/>
            <person name="Neafsey D.E."/>
            <person name="Besansky N."/>
            <person name="Howell P."/>
            <person name="Walton C."/>
            <person name="Young S.K."/>
            <person name="Zeng Q."/>
            <person name="Gargeya S."/>
            <person name="Fitzgerald M."/>
            <person name="Haas B."/>
            <person name="Abouelleil A."/>
            <person name="Allen A.W."/>
            <person name="Alvarado L."/>
            <person name="Arachchi H.M."/>
            <person name="Berlin A.M."/>
            <person name="Chapman S.B."/>
            <person name="Gainer-Dewar J."/>
            <person name="Goldberg J."/>
            <person name="Griggs A."/>
            <person name="Gujja S."/>
            <person name="Hansen M."/>
            <person name="Howarth C."/>
            <person name="Imamovic A."/>
            <person name="Ireland A."/>
            <person name="Larimer J."/>
            <person name="McCowan C."/>
            <person name="Murphy C."/>
            <person name="Pearson M."/>
            <person name="Poon T.W."/>
            <person name="Priest M."/>
            <person name="Roberts A."/>
            <person name="Saif S."/>
            <person name="Shea T."/>
            <person name="Sisk P."/>
            <person name="Sykes S."/>
            <person name="Wortman J."/>
            <person name="Nusbaum C."/>
            <person name="Birren B."/>
        </authorList>
    </citation>
    <scope>NUCLEOTIDE SEQUENCE [LARGE SCALE GENOMIC DNA]</scope>
    <source>
        <strain evidence="11">FAR1</strain>
    </source>
</reference>
<evidence type="ECO:0000313" key="10">
    <source>
        <dbReference type="EnsemblMetazoa" id="AFAF010786-PA"/>
    </source>
</evidence>
<accession>A0A182QIE1</accession>
<evidence type="ECO:0000256" key="2">
    <source>
        <dbReference type="ARBA" id="ARBA00022473"/>
    </source>
</evidence>
<feature type="compositionally biased region" description="Low complexity" evidence="8">
    <location>
        <begin position="40"/>
        <end position="49"/>
    </location>
</feature>
<feature type="compositionally biased region" description="Polar residues" evidence="8">
    <location>
        <begin position="79"/>
        <end position="99"/>
    </location>
</feature>
<dbReference type="EMBL" id="AXCN02001149">
    <property type="status" value="NOT_ANNOTATED_CDS"/>
    <property type="molecule type" value="Genomic_DNA"/>
</dbReference>
<keyword evidence="6" id="KW-0804">Transcription</keyword>
<comment type="subcellular location">
    <subcellularLocation>
        <location evidence="1">Nucleus</location>
    </subcellularLocation>
</comment>
<dbReference type="AlphaFoldDB" id="A0A182QIE1"/>
<keyword evidence="5" id="KW-0805">Transcription regulation</keyword>
<dbReference type="InterPro" id="IPR050359">
    <property type="entry name" value="bHLH_transcription_factors"/>
</dbReference>
<evidence type="ECO:0000259" key="9">
    <source>
        <dbReference type="PROSITE" id="PS50888"/>
    </source>
</evidence>
<evidence type="ECO:0000256" key="4">
    <source>
        <dbReference type="ARBA" id="ARBA00022902"/>
    </source>
</evidence>
<dbReference type="PANTHER" id="PTHR19290:SF162">
    <property type="entry name" value="TRANSCRIPTION FACTOR ATOH7"/>
    <property type="match status" value="1"/>
</dbReference>
<dbReference type="SUPFAM" id="SSF47459">
    <property type="entry name" value="HLH, helix-loop-helix DNA-binding domain"/>
    <property type="match status" value="1"/>
</dbReference>
<dbReference type="GO" id="GO:0045944">
    <property type="term" value="P:positive regulation of transcription by RNA polymerase II"/>
    <property type="evidence" value="ECO:0007669"/>
    <property type="project" value="TreeGrafter"/>
</dbReference>
<evidence type="ECO:0000256" key="6">
    <source>
        <dbReference type="ARBA" id="ARBA00023163"/>
    </source>
</evidence>
<feature type="region of interest" description="Disordered" evidence="8">
    <location>
        <begin position="40"/>
        <end position="135"/>
    </location>
</feature>
<evidence type="ECO:0000256" key="7">
    <source>
        <dbReference type="ARBA" id="ARBA00023242"/>
    </source>
</evidence>
<dbReference type="GO" id="GO:0000981">
    <property type="term" value="F:DNA-binding transcription factor activity, RNA polymerase II-specific"/>
    <property type="evidence" value="ECO:0007669"/>
    <property type="project" value="TreeGrafter"/>
</dbReference>
<dbReference type="Gene3D" id="4.10.280.10">
    <property type="entry name" value="Helix-loop-helix DNA-binding domain"/>
    <property type="match status" value="1"/>
</dbReference>
<dbReference type="STRING" id="69004.A0A182QIE1"/>
<dbReference type="Pfam" id="PF00010">
    <property type="entry name" value="HLH"/>
    <property type="match status" value="1"/>
</dbReference>
<dbReference type="PROSITE" id="PS50888">
    <property type="entry name" value="BHLH"/>
    <property type="match status" value="1"/>
</dbReference>
<evidence type="ECO:0000256" key="3">
    <source>
        <dbReference type="ARBA" id="ARBA00022782"/>
    </source>
</evidence>
<sequence length="197" mass="21447">MSAADVFYFQQSFVPPYYGQQFGAYPSSFEQSRLESYFDGYGYSTSEEGSTGGEFASSNEPSLLQRSEFQSPGGAASDCGSTSASEDPQLSRSILQSLTSEDSCSSSGSSECDSPVSVEPVPAKGKRKRGGAVPTVVRKTRRLAANARERKRMKGLNEAFDRLRQYLPSLGNDRQLSKHETLQMAQSYISALAELLD</sequence>
<dbReference type="Proteomes" id="UP000075886">
    <property type="component" value="Unassembled WGS sequence"/>
</dbReference>
<keyword evidence="2" id="KW-0217">Developmental protein</keyword>
<dbReference type="GO" id="GO:0005634">
    <property type="term" value="C:nucleus"/>
    <property type="evidence" value="ECO:0007669"/>
    <property type="project" value="UniProtKB-SubCell"/>
</dbReference>
<dbReference type="VEuPathDB" id="VectorBase:AFAF010786"/>
<dbReference type="InterPro" id="IPR036638">
    <property type="entry name" value="HLH_DNA-bd_sf"/>
</dbReference>
<dbReference type="CDD" id="cd11430">
    <property type="entry name" value="bHLH_TS_ATOH1_like"/>
    <property type="match status" value="1"/>
</dbReference>
<keyword evidence="3" id="KW-0221">Differentiation</keyword>
<name>A0A182QIE1_9DIPT</name>
<evidence type="ECO:0000256" key="1">
    <source>
        <dbReference type="ARBA" id="ARBA00004123"/>
    </source>
</evidence>
<keyword evidence="7" id="KW-0539">Nucleus</keyword>
<proteinExistence type="predicted"/>